<sequence>MHLRTYQAALDALDSLPQNAATFVVTKELTPLGEALQFLRRMGYRPDDLNKLNVIHVAGTKGKGSTCAYCYSLLRKTAPQLKIGLFTSPHLVSVRERIQIDGKLISSEDFARFFFEVWDKLETTKDQGHPDAPMPSPHRMLTLVAYHAFLCLDVNATILEALVGGRVDGTNVVPKPIVTGITALGIDHTSLLGNTLPEIAWHKAGIYKAGVPAYTVNQPPEALEVVKQEAEKVQVGSPLGLLKD</sequence>
<dbReference type="PANTHER" id="PTHR11136:SF5">
    <property type="entry name" value="FOLYLPOLYGLUTAMATE SYNTHASE, MITOCHONDRIAL"/>
    <property type="match status" value="1"/>
</dbReference>
<evidence type="ECO:0008006" key="7">
    <source>
        <dbReference type="Google" id="ProtNLM"/>
    </source>
</evidence>
<dbReference type="InterPro" id="IPR001645">
    <property type="entry name" value="Folylpolyglutamate_synth"/>
</dbReference>
<evidence type="ECO:0000256" key="2">
    <source>
        <dbReference type="ARBA" id="ARBA00022598"/>
    </source>
</evidence>
<name>A0A8H3APP6_9AGAM</name>
<evidence type="ECO:0000256" key="3">
    <source>
        <dbReference type="ARBA" id="ARBA00022741"/>
    </source>
</evidence>
<reference evidence="5" key="1">
    <citation type="submission" date="2021-01" db="EMBL/GenBank/DDBJ databases">
        <authorList>
            <person name="Kaushik A."/>
        </authorList>
    </citation>
    <scope>NUCLEOTIDE SEQUENCE</scope>
    <source>
        <strain evidence="5">AG6-10EEA</strain>
    </source>
</reference>
<dbReference type="Gene3D" id="3.40.1190.10">
    <property type="entry name" value="Mur-like, catalytic domain"/>
    <property type="match status" value="1"/>
</dbReference>
<keyword evidence="4" id="KW-0067">ATP-binding</keyword>
<gene>
    <name evidence="5" type="ORF">RDB_LOCUS25264</name>
</gene>
<dbReference type="PANTHER" id="PTHR11136">
    <property type="entry name" value="FOLYLPOLYGLUTAMATE SYNTHASE-RELATED"/>
    <property type="match status" value="1"/>
</dbReference>
<dbReference type="GO" id="GO:0005524">
    <property type="term" value="F:ATP binding"/>
    <property type="evidence" value="ECO:0007669"/>
    <property type="project" value="UniProtKB-KW"/>
</dbReference>
<dbReference type="NCBIfam" id="TIGR01499">
    <property type="entry name" value="folC"/>
    <property type="match status" value="1"/>
</dbReference>
<evidence type="ECO:0000313" key="5">
    <source>
        <dbReference type="EMBL" id="CAE6432138.1"/>
    </source>
</evidence>
<protein>
    <recommendedName>
        <fullName evidence="7">Folylpoly-gamma-glutamate synthetase</fullName>
    </recommendedName>
</protein>
<dbReference type="GO" id="GO:0005739">
    <property type="term" value="C:mitochondrion"/>
    <property type="evidence" value="ECO:0007669"/>
    <property type="project" value="TreeGrafter"/>
</dbReference>
<organism evidence="5 6">
    <name type="scientific">Rhizoctonia solani</name>
    <dbReference type="NCBI Taxonomy" id="456999"/>
    <lineage>
        <taxon>Eukaryota</taxon>
        <taxon>Fungi</taxon>
        <taxon>Dikarya</taxon>
        <taxon>Basidiomycota</taxon>
        <taxon>Agaricomycotina</taxon>
        <taxon>Agaricomycetes</taxon>
        <taxon>Cantharellales</taxon>
        <taxon>Ceratobasidiaceae</taxon>
        <taxon>Rhizoctonia</taxon>
    </lineage>
</organism>
<comment type="caution">
    <text evidence="5">The sequence shown here is derived from an EMBL/GenBank/DDBJ whole genome shotgun (WGS) entry which is preliminary data.</text>
</comment>
<evidence type="ECO:0000256" key="1">
    <source>
        <dbReference type="ARBA" id="ARBA00008276"/>
    </source>
</evidence>
<accession>A0A8H3APP6</accession>
<dbReference type="AlphaFoldDB" id="A0A8H3APP6"/>
<comment type="similarity">
    <text evidence="1">Belongs to the folylpolyglutamate synthase family.</text>
</comment>
<keyword evidence="3" id="KW-0547">Nucleotide-binding</keyword>
<dbReference type="SUPFAM" id="SSF53623">
    <property type="entry name" value="MurD-like peptide ligases, catalytic domain"/>
    <property type="match status" value="1"/>
</dbReference>
<evidence type="ECO:0000313" key="6">
    <source>
        <dbReference type="Proteomes" id="UP000663853"/>
    </source>
</evidence>
<dbReference type="InterPro" id="IPR036565">
    <property type="entry name" value="Mur-like_cat_sf"/>
</dbReference>
<keyword evidence="2" id="KW-0436">Ligase</keyword>
<dbReference type="GO" id="GO:0005829">
    <property type="term" value="C:cytosol"/>
    <property type="evidence" value="ECO:0007669"/>
    <property type="project" value="TreeGrafter"/>
</dbReference>
<dbReference type="Proteomes" id="UP000663853">
    <property type="component" value="Unassembled WGS sequence"/>
</dbReference>
<proteinExistence type="inferred from homology"/>
<evidence type="ECO:0000256" key="4">
    <source>
        <dbReference type="ARBA" id="ARBA00022840"/>
    </source>
</evidence>
<dbReference type="EMBL" id="CAJMXA010000470">
    <property type="protein sequence ID" value="CAE6432138.1"/>
    <property type="molecule type" value="Genomic_DNA"/>
</dbReference>
<dbReference type="GO" id="GO:0004326">
    <property type="term" value="F:tetrahydrofolylpolyglutamate synthase activity"/>
    <property type="evidence" value="ECO:0007669"/>
    <property type="project" value="InterPro"/>
</dbReference>